<dbReference type="InterPro" id="IPR043504">
    <property type="entry name" value="Peptidase_S1_PA_chymotrypsin"/>
</dbReference>
<dbReference type="InterPro" id="IPR009003">
    <property type="entry name" value="Peptidase_S1_PA"/>
</dbReference>
<gene>
    <name evidence="2" type="ORF">GCM10011495_17790</name>
</gene>
<feature type="domain" description="Peptidase S1" evidence="1">
    <location>
        <begin position="2"/>
        <end position="45"/>
    </location>
</feature>
<dbReference type="Pfam" id="PF00089">
    <property type="entry name" value="Trypsin"/>
    <property type="match status" value="1"/>
</dbReference>
<evidence type="ECO:0000313" key="3">
    <source>
        <dbReference type="Proteomes" id="UP000637774"/>
    </source>
</evidence>
<evidence type="ECO:0000259" key="1">
    <source>
        <dbReference type="Pfam" id="PF00089"/>
    </source>
</evidence>
<dbReference type="Proteomes" id="UP000637774">
    <property type="component" value="Unassembled WGS sequence"/>
</dbReference>
<organism evidence="2 3">
    <name type="scientific">Hymenobacter frigidus</name>
    <dbReference type="NCBI Taxonomy" id="1524095"/>
    <lineage>
        <taxon>Bacteria</taxon>
        <taxon>Pseudomonadati</taxon>
        <taxon>Bacteroidota</taxon>
        <taxon>Cytophagia</taxon>
        <taxon>Cytophagales</taxon>
        <taxon>Hymenobacteraceae</taxon>
        <taxon>Hymenobacter</taxon>
    </lineage>
</organism>
<sequence length="54" mass="5452">MSINGGNSGGALVARSGQLLGIVNAKLVGRGIEGIGFAIPAEQVTEALQLKFID</sequence>
<dbReference type="Gene3D" id="2.40.10.10">
    <property type="entry name" value="Trypsin-like serine proteases"/>
    <property type="match status" value="1"/>
</dbReference>
<protein>
    <recommendedName>
        <fullName evidence="1">Peptidase S1 domain-containing protein</fullName>
    </recommendedName>
</protein>
<reference evidence="3" key="1">
    <citation type="journal article" date="2019" name="Int. J. Syst. Evol. Microbiol.">
        <title>The Global Catalogue of Microorganisms (GCM) 10K type strain sequencing project: providing services to taxonomists for standard genome sequencing and annotation.</title>
        <authorList>
            <consortium name="The Broad Institute Genomics Platform"/>
            <consortium name="The Broad Institute Genome Sequencing Center for Infectious Disease"/>
            <person name="Wu L."/>
            <person name="Ma J."/>
        </authorList>
    </citation>
    <scope>NUCLEOTIDE SEQUENCE [LARGE SCALE GENOMIC DNA]</scope>
    <source>
        <strain evidence="3">CGMCC 1.14966</strain>
    </source>
</reference>
<keyword evidence="3" id="KW-1185">Reference proteome</keyword>
<dbReference type="SUPFAM" id="SSF50494">
    <property type="entry name" value="Trypsin-like serine proteases"/>
    <property type="match status" value="1"/>
</dbReference>
<dbReference type="InterPro" id="IPR001254">
    <property type="entry name" value="Trypsin_dom"/>
</dbReference>
<dbReference type="EMBL" id="BMGY01000013">
    <property type="protein sequence ID" value="GGH84869.1"/>
    <property type="molecule type" value="Genomic_DNA"/>
</dbReference>
<evidence type="ECO:0000313" key="2">
    <source>
        <dbReference type="EMBL" id="GGH84869.1"/>
    </source>
</evidence>
<accession>A0ABQ2A2G4</accession>
<proteinExistence type="predicted"/>
<name>A0ABQ2A2G4_9BACT</name>
<comment type="caution">
    <text evidence="2">The sequence shown here is derived from an EMBL/GenBank/DDBJ whole genome shotgun (WGS) entry which is preliminary data.</text>
</comment>